<feature type="chain" id="PRO_5032632348" evidence="3">
    <location>
        <begin position="20"/>
        <end position="688"/>
    </location>
</feature>
<proteinExistence type="predicted"/>
<keyword evidence="3" id="KW-0732">Signal</keyword>
<evidence type="ECO:0000256" key="1">
    <source>
        <dbReference type="SAM" id="MobiDB-lite"/>
    </source>
</evidence>
<evidence type="ECO:0000256" key="3">
    <source>
        <dbReference type="SAM" id="SignalP"/>
    </source>
</evidence>
<keyword evidence="5" id="KW-1185">Reference proteome</keyword>
<feature type="transmembrane region" description="Helical" evidence="2">
    <location>
        <begin position="350"/>
        <end position="370"/>
    </location>
</feature>
<gene>
    <name evidence="4" type="primary">mak16-a</name>
    <name evidence="4" type="ORF">SNAT2548_LOCUS23709</name>
</gene>
<keyword evidence="2" id="KW-1133">Transmembrane helix</keyword>
<feature type="signal peptide" evidence="3">
    <location>
        <begin position="1"/>
        <end position="19"/>
    </location>
</feature>
<keyword evidence="2" id="KW-0472">Membrane</keyword>
<keyword evidence="2" id="KW-0812">Transmembrane</keyword>
<sequence length="688" mass="75975">MVCSMKLALLHFFLVPAHGVRCEGFRRDLCKDAEPLCETSQFEDCVCAEGFWPQVDGVTEQGVRFGCCPGRGISECGPLREPIGTFAQVFLSVSLMCILLTTLVIHFKHPQAQRIMSGDSEVETAPVVRDGATLHREVPMERWCVSLEDLKQFKRLVGQAVMDGRIRPTERDAFDPQDHAIGPSMYTVNDQYIKPVTAAAGNVSWALMKNPEGLQCDLFITHAWAEGVFEFVDKVVQSWPRRATAAYVCFLSNPQNLDIGDLIATPEESPFAKALDSSWHVLAVPNRTGSIYARLWCVYEAFLAYSWNKPITLATGRELNAWAYMYRIINLNQVALSAGLLTPLRYATMLYAPAIVLVIPFMILFLLSFTRCGGYKAFLQSVAVLGVSVTANLSYAFAIVLGRALYEHNWLNAVQYISLGLVGTVAMEVDRLNSVSADEAARNLRKGFTGHLADATCSDEADGLRILEQLRRSGHEADVETAVEVLMKMNISTPELRATIARTGTLTDASHWSRAVLSATFIAFSGFAPLVLVEYGHRIFGPLQGSWFQWLLVSLSALEALVFIALFLVLPCDKKAFAARVQSLWLVLWPVHTLGFASGIRYYAVVVLLYCPLLLAISLMGPAKVAQIPCIGPRFVRLVFGKPRCLRMFGCTRKAESEVKDNHDADFSASHGTCSPKQGGRACSSDMI</sequence>
<protein>
    <submittedName>
        <fullName evidence="4">Mak16-a protein</fullName>
    </submittedName>
</protein>
<evidence type="ECO:0000313" key="4">
    <source>
        <dbReference type="EMBL" id="CAE7436314.1"/>
    </source>
</evidence>
<evidence type="ECO:0000313" key="5">
    <source>
        <dbReference type="Proteomes" id="UP000604046"/>
    </source>
</evidence>
<dbReference type="Proteomes" id="UP000604046">
    <property type="component" value="Unassembled WGS sequence"/>
</dbReference>
<feature type="transmembrane region" description="Helical" evidence="2">
    <location>
        <begin position="515"/>
        <end position="535"/>
    </location>
</feature>
<feature type="transmembrane region" description="Helical" evidence="2">
    <location>
        <begin position="577"/>
        <end position="596"/>
    </location>
</feature>
<reference evidence="4" key="1">
    <citation type="submission" date="2021-02" db="EMBL/GenBank/DDBJ databases">
        <authorList>
            <person name="Dougan E. K."/>
            <person name="Rhodes N."/>
            <person name="Thang M."/>
            <person name="Chan C."/>
        </authorList>
    </citation>
    <scope>NUCLEOTIDE SEQUENCE</scope>
</reference>
<evidence type="ECO:0000256" key="2">
    <source>
        <dbReference type="SAM" id="Phobius"/>
    </source>
</evidence>
<dbReference type="EMBL" id="CAJNDS010002330">
    <property type="protein sequence ID" value="CAE7436314.1"/>
    <property type="molecule type" value="Genomic_DNA"/>
</dbReference>
<name>A0A812RDT8_9DINO</name>
<accession>A0A812RDT8</accession>
<comment type="caution">
    <text evidence="4">The sequence shown here is derived from an EMBL/GenBank/DDBJ whole genome shotgun (WGS) entry which is preliminary data.</text>
</comment>
<feature type="transmembrane region" description="Helical" evidence="2">
    <location>
        <begin position="86"/>
        <end position="107"/>
    </location>
</feature>
<organism evidence="4 5">
    <name type="scientific">Symbiodinium natans</name>
    <dbReference type="NCBI Taxonomy" id="878477"/>
    <lineage>
        <taxon>Eukaryota</taxon>
        <taxon>Sar</taxon>
        <taxon>Alveolata</taxon>
        <taxon>Dinophyceae</taxon>
        <taxon>Suessiales</taxon>
        <taxon>Symbiodiniaceae</taxon>
        <taxon>Symbiodinium</taxon>
    </lineage>
</organism>
<dbReference type="AlphaFoldDB" id="A0A812RDT8"/>
<feature type="transmembrane region" description="Helical" evidence="2">
    <location>
        <begin position="547"/>
        <end position="570"/>
    </location>
</feature>
<feature type="region of interest" description="Disordered" evidence="1">
    <location>
        <begin position="669"/>
        <end position="688"/>
    </location>
</feature>
<feature type="transmembrane region" description="Helical" evidence="2">
    <location>
        <begin position="382"/>
        <end position="404"/>
    </location>
</feature>